<dbReference type="SUPFAM" id="SSF55718">
    <property type="entry name" value="SCP-like"/>
    <property type="match status" value="1"/>
</dbReference>
<feature type="domain" description="SCP2" evidence="1">
    <location>
        <begin position="54"/>
        <end position="142"/>
    </location>
</feature>
<dbReference type="Gene3D" id="3.30.1050.10">
    <property type="entry name" value="SCP2 sterol-binding domain"/>
    <property type="match status" value="1"/>
</dbReference>
<dbReference type="AlphaFoldDB" id="Q2WG95"/>
<evidence type="ECO:0000259" key="1">
    <source>
        <dbReference type="Pfam" id="PF02036"/>
    </source>
</evidence>
<protein>
    <submittedName>
        <fullName evidence="2">Uncharacterized protein nidF</fullName>
    </submittedName>
</protein>
<gene>
    <name evidence="2" type="primary">nidF</name>
</gene>
<dbReference type="EMBL" id="AB206671">
    <property type="protein sequence ID" value="BAE53375.1"/>
    <property type="molecule type" value="Genomic_DNA"/>
</dbReference>
<name>Q2WG95_RHOOP</name>
<proteinExistence type="predicted"/>
<organism evidence="2">
    <name type="scientific">Rhodococcus opacus</name>
    <name type="common">Nocardia opaca</name>
    <dbReference type="NCBI Taxonomy" id="37919"/>
    <lineage>
        <taxon>Bacteria</taxon>
        <taxon>Bacillati</taxon>
        <taxon>Actinomycetota</taxon>
        <taxon>Actinomycetes</taxon>
        <taxon>Mycobacteriales</taxon>
        <taxon>Nocardiaceae</taxon>
        <taxon>Rhodococcus</taxon>
    </lineage>
</organism>
<evidence type="ECO:0000313" key="2">
    <source>
        <dbReference type="EMBL" id="BAE53375.1"/>
    </source>
</evidence>
<dbReference type="InterPro" id="IPR036527">
    <property type="entry name" value="SCP2_sterol-bd_dom_sf"/>
</dbReference>
<accession>Q2WG95</accession>
<reference evidence="2" key="1">
    <citation type="journal article" date="2005" name="Appl. Environ. Microbiol.">
        <title>Isolation and characterization of o-xylene oxygenase genes from Rhodococcus opacus TKN14.</title>
        <authorList>
            <person name="Maruyama T."/>
            <person name="Ishikura M."/>
            <person name="Taki H."/>
            <person name="Shindo K."/>
            <person name="Kasai H."/>
            <person name="Haga M."/>
            <person name="Inomata Y."/>
            <person name="Misawa N."/>
        </authorList>
    </citation>
    <scope>NUCLEOTIDE SEQUENCE</scope>
    <source>
        <strain evidence="2">TKN14</strain>
    </source>
</reference>
<dbReference type="Pfam" id="PF02036">
    <property type="entry name" value="SCP2"/>
    <property type="match status" value="1"/>
</dbReference>
<sequence>MLVSLLTSVNVILCRRSPTTGLCVVDHQQGERNMTTPVLSPEWMQTYGELWNNTEATRQGLKKLSMVIEYRLAEDESRAGQIQVVLGEVVRAGAPADGVKPEFVLTANTDTWQRLGLGELPAAKAMVTRKVKFRGPMSVAMANLPSLEAAMKMMGQIDGTDWSV</sequence>
<dbReference type="InterPro" id="IPR003033">
    <property type="entry name" value="SCP2_sterol-bd_dom"/>
</dbReference>